<sequence length="82" mass="9898">MKTYGIHLEDGRVLSVFIEELNKRNALVAIPKIKWSYVLRYYVKTHDDFKCERDKLVCSLFETNELQYSEVERVADWIQKWV</sequence>
<organism evidence="1 2">
    <name type="scientific">Bacillus cereus</name>
    <dbReference type="NCBI Taxonomy" id="1396"/>
    <lineage>
        <taxon>Bacteria</taxon>
        <taxon>Bacillati</taxon>
        <taxon>Bacillota</taxon>
        <taxon>Bacilli</taxon>
        <taxon>Bacillales</taxon>
        <taxon>Bacillaceae</taxon>
        <taxon>Bacillus</taxon>
        <taxon>Bacillus cereus group</taxon>
    </lineage>
</organism>
<accession>A0AAW5L3S4</accession>
<dbReference type="EMBL" id="JANHEB010000102">
    <property type="protein sequence ID" value="MCQ6288916.1"/>
    <property type="molecule type" value="Genomic_DNA"/>
</dbReference>
<dbReference type="Proteomes" id="UP001204643">
    <property type="component" value="Unassembled WGS sequence"/>
</dbReference>
<dbReference type="InterPro" id="IPR020260">
    <property type="entry name" value="Uncharacterised_YueH"/>
</dbReference>
<evidence type="ECO:0000313" key="2">
    <source>
        <dbReference type="Proteomes" id="UP001204643"/>
    </source>
</evidence>
<comment type="caution">
    <text evidence="1">The sequence shown here is derived from an EMBL/GenBank/DDBJ whole genome shotgun (WGS) entry which is preliminary data.</text>
</comment>
<gene>
    <name evidence="1" type="ORF">NPM19_30505</name>
</gene>
<proteinExistence type="predicted"/>
<dbReference type="RefSeq" id="WP_256425445.1">
    <property type="nucleotide sequence ID" value="NZ_JANHDY010000128.1"/>
</dbReference>
<reference evidence="1" key="1">
    <citation type="submission" date="2022-07" db="EMBL/GenBank/DDBJ databases">
        <title>Identification and characterization of Bacillus thuringiensis and other Bacillus cereus group isolates from spinach by whole genome sequencing.</title>
        <authorList>
            <person name="Zao X."/>
            <person name="Zervas A."/>
            <person name="Hendriks M."/>
            <person name="Rajkovic A."/>
            <person name="Van Overbeek L."/>
            <person name="Hendriksen N.B."/>
            <person name="Uyttendaele M."/>
        </authorList>
    </citation>
    <scope>NUCLEOTIDE SEQUENCE</scope>
    <source>
        <strain evidence="1">781001F-1</strain>
    </source>
</reference>
<protein>
    <submittedName>
        <fullName evidence="1">YueH family protein</fullName>
    </submittedName>
</protein>
<dbReference type="AlphaFoldDB" id="A0AAW5L3S4"/>
<dbReference type="Pfam" id="PF14166">
    <property type="entry name" value="YueH"/>
    <property type="match status" value="1"/>
</dbReference>
<evidence type="ECO:0000313" key="1">
    <source>
        <dbReference type="EMBL" id="MCQ6288916.1"/>
    </source>
</evidence>
<name>A0AAW5L3S4_BACCE</name>